<evidence type="ECO:0000313" key="4">
    <source>
        <dbReference type="EMBL" id="KAG9325757.1"/>
    </source>
</evidence>
<evidence type="ECO:0000256" key="2">
    <source>
        <dbReference type="SAM" id="SignalP"/>
    </source>
</evidence>
<sequence>MAPSSLFFVSHSSHSPVFLLLVVLCSRFSPLSSLSSLSCTLHSTLHSTLLPTLLSLLRPRLSSLISRLSYLSLSFSLLLSLPSPLSAIDSSSLSCPLSIASLLSVPADMNRDFSSFLPSFPPSKRLSALTISSPTSCSPVLTPEPLPSPTPLPAPMPHLSASRVLFEEGLYSDITVILQTPASARKELHLHKHILAKESELFAALFAGTRNLSDKAITLLDDSDDQGSQVMEIQCVDSQELHAFESSLRLLYTGSWFSERDFQTNSLDARLRRGLDIMSQAGRLSLQGTTTALLQEEITQMCRNQPELLEKVSKSLRPEDRDDDQAVLTFDRDALQQMCRVAVLKVEIRDHCEIAIARNLYGSKKFRELRMSDVQISELKPGYIFPPGGQESIYLLKGAPSLPLHPCRATNVEALRHVVHYYTAHNSQQALRTREFYVIPNEEDDLVDDEDMQKSPATLHTPTFYRVAFSTGFQWLMEQVIKVRGPFELIILLLKDAIDENSDLVNTVAFGEFASTMNGDVYLKGVSYITEGLLQAFQDPTLETFRNPGAFGSLLNMISYGVSSLTDLPPLRPRPHQGTTNGADAAQHHQAYPALSTLVMEFLWQVLELAIKRPHHLDFVQLLLDSITKVASLSPFEVVDRIEERLAELLEETRIKIIEQRGDLQDKDDCGEQEMQEQQEQQEEDCTQQENLPSILAVKGQVTEDPRISNDNSEGDSGVALGRFSEGHRSEVSSGHWDDPDERRSTLSSVLLVPGRASSALVVGTSADDVSSVLEAEAETEADHETPWMRPEYLQPLCLKLLTSFPMNIQSSLLWSIHDLQLL</sequence>
<protein>
    <recommendedName>
        <fullName evidence="3">BTB domain-containing protein</fullName>
    </recommendedName>
</protein>
<keyword evidence="2" id="KW-0732">Signal</keyword>
<feature type="domain" description="BTB" evidence="3">
    <location>
        <begin position="172"/>
        <end position="254"/>
    </location>
</feature>
<organism evidence="4 5">
    <name type="scientific">Mortierella alpina</name>
    <name type="common">Oleaginous fungus</name>
    <name type="synonym">Mortierella renispora</name>
    <dbReference type="NCBI Taxonomy" id="64518"/>
    <lineage>
        <taxon>Eukaryota</taxon>
        <taxon>Fungi</taxon>
        <taxon>Fungi incertae sedis</taxon>
        <taxon>Mucoromycota</taxon>
        <taxon>Mortierellomycotina</taxon>
        <taxon>Mortierellomycetes</taxon>
        <taxon>Mortierellales</taxon>
        <taxon>Mortierellaceae</taxon>
        <taxon>Mortierella</taxon>
    </lineage>
</organism>
<dbReference type="PROSITE" id="PS50097">
    <property type="entry name" value="BTB"/>
    <property type="match status" value="1"/>
</dbReference>
<name>A0A9P8A7G5_MORAP</name>
<dbReference type="Gene3D" id="3.30.710.10">
    <property type="entry name" value="Potassium Channel Kv1.1, Chain A"/>
    <property type="match status" value="1"/>
</dbReference>
<evidence type="ECO:0000256" key="1">
    <source>
        <dbReference type="SAM" id="MobiDB-lite"/>
    </source>
</evidence>
<dbReference type="AlphaFoldDB" id="A0A9P8A7G5"/>
<feature type="compositionally biased region" description="Acidic residues" evidence="1">
    <location>
        <begin position="671"/>
        <end position="687"/>
    </location>
</feature>
<dbReference type="InterPro" id="IPR000210">
    <property type="entry name" value="BTB/POZ_dom"/>
</dbReference>
<comment type="caution">
    <text evidence="4">The sequence shown here is derived from an EMBL/GenBank/DDBJ whole genome shotgun (WGS) entry which is preliminary data.</text>
</comment>
<dbReference type="EMBL" id="JAIFTL010000033">
    <property type="protein sequence ID" value="KAG9325757.1"/>
    <property type="molecule type" value="Genomic_DNA"/>
</dbReference>
<dbReference type="Proteomes" id="UP000717515">
    <property type="component" value="Unassembled WGS sequence"/>
</dbReference>
<accession>A0A9P8A7G5</accession>
<feature type="region of interest" description="Disordered" evidence="1">
    <location>
        <begin position="664"/>
        <end position="722"/>
    </location>
</feature>
<evidence type="ECO:0000313" key="5">
    <source>
        <dbReference type="Proteomes" id="UP000717515"/>
    </source>
</evidence>
<gene>
    <name evidence="4" type="ORF">KVV02_003629</name>
</gene>
<evidence type="ECO:0000259" key="3">
    <source>
        <dbReference type="PROSITE" id="PS50097"/>
    </source>
</evidence>
<dbReference type="SUPFAM" id="SSF54695">
    <property type="entry name" value="POZ domain"/>
    <property type="match status" value="1"/>
</dbReference>
<reference evidence="4" key="1">
    <citation type="submission" date="2021-07" db="EMBL/GenBank/DDBJ databases">
        <title>Draft genome of Mortierella alpina, strain LL118, isolated from an aspen leaf litter sample.</title>
        <authorList>
            <person name="Yang S."/>
            <person name="Vinatzer B.A."/>
        </authorList>
    </citation>
    <scope>NUCLEOTIDE SEQUENCE</scope>
    <source>
        <strain evidence="4">LL118</strain>
    </source>
</reference>
<dbReference type="Pfam" id="PF00651">
    <property type="entry name" value="BTB"/>
    <property type="match status" value="1"/>
</dbReference>
<proteinExistence type="predicted"/>
<dbReference type="InterPro" id="IPR011333">
    <property type="entry name" value="SKP1/BTB/POZ_sf"/>
</dbReference>
<feature type="signal peptide" evidence="2">
    <location>
        <begin position="1"/>
        <end position="33"/>
    </location>
</feature>
<feature type="chain" id="PRO_5040233381" description="BTB domain-containing protein" evidence="2">
    <location>
        <begin position="34"/>
        <end position="823"/>
    </location>
</feature>